<sequence length="291" mass="31710">MNPVIKSFLHAPSSTWTHLVIDPATQAAALIDPVLDFDYPSGATTTDSAAGIIADMRALDVKLEWILETHAHADHLSAAPQIRDSLGGRIAIGEGIRQVQAHFSAELNFEAGFRSDGSQFDYLFKDGERFHIGQLDARVIATPGHTRDSVSYLIGDALFVGDTLFMPDGGTARCDFPGGDAGLLYDSIHKLYELPEDTRLFVCHDYAPGGRAHRCLSSIGEQRRGNIHIHEGISRSQFISMRGARDRSLGMPALLYPSVQVNVRGGEFPPAESNGHVYLKVPLHAQPRQSA</sequence>
<dbReference type="Gene3D" id="3.60.15.10">
    <property type="entry name" value="Ribonuclease Z/Hydroxyacylglutathione hydrolase-like"/>
    <property type="match status" value="1"/>
</dbReference>
<evidence type="ECO:0000259" key="2">
    <source>
        <dbReference type="SMART" id="SM00849"/>
    </source>
</evidence>
<gene>
    <name evidence="3" type="ORF">B1806_04900</name>
</gene>
<dbReference type="InterPro" id="IPR044528">
    <property type="entry name" value="POD-like_MBL-fold"/>
</dbReference>
<dbReference type="InterPro" id="IPR001279">
    <property type="entry name" value="Metallo-B-lactamas"/>
</dbReference>
<dbReference type="RefSeq" id="WP_081127960.1">
    <property type="nucleotide sequence ID" value="NZ_LDOS01000002.1"/>
</dbReference>
<dbReference type="GO" id="GO:0046872">
    <property type="term" value="F:metal ion binding"/>
    <property type="evidence" value="ECO:0007669"/>
    <property type="project" value="UniProtKB-KW"/>
</dbReference>
<keyword evidence="4" id="KW-1185">Reference proteome</keyword>
<protein>
    <submittedName>
        <fullName evidence="3">MBL fold metallo-hydrolase</fullName>
    </submittedName>
</protein>
<name>A0A4S3KQD0_9GAMM</name>
<feature type="domain" description="Metallo-beta-lactamase" evidence="2">
    <location>
        <begin position="14"/>
        <end position="204"/>
    </location>
</feature>
<dbReference type="InterPro" id="IPR051682">
    <property type="entry name" value="Mito_Persulfide_Diox"/>
</dbReference>
<dbReference type="InterPro" id="IPR036866">
    <property type="entry name" value="RibonucZ/Hydroxyglut_hydro"/>
</dbReference>
<dbReference type="GO" id="GO:0016787">
    <property type="term" value="F:hydrolase activity"/>
    <property type="evidence" value="ECO:0007669"/>
    <property type="project" value="UniProtKB-KW"/>
</dbReference>
<evidence type="ECO:0000256" key="1">
    <source>
        <dbReference type="ARBA" id="ARBA00022723"/>
    </source>
</evidence>
<proteinExistence type="predicted"/>
<reference evidence="3 4" key="1">
    <citation type="submission" date="2017-02" db="EMBL/GenBank/DDBJ databases">
        <title>Whole genome sequencing of Metallibacterium scheffleri DSM 24874 (T).</title>
        <authorList>
            <person name="Kumar S."/>
            <person name="Patil P."/>
            <person name="Patil P.B."/>
        </authorList>
    </citation>
    <scope>NUCLEOTIDE SEQUENCE [LARGE SCALE GENOMIC DNA]</scope>
    <source>
        <strain evidence="3 4">DSM 24874</strain>
    </source>
</reference>
<dbReference type="OrthoDB" id="9784009at2"/>
<organism evidence="3 4">
    <name type="scientific">Metallibacterium scheffleri</name>
    <dbReference type="NCBI Taxonomy" id="993689"/>
    <lineage>
        <taxon>Bacteria</taxon>
        <taxon>Pseudomonadati</taxon>
        <taxon>Pseudomonadota</taxon>
        <taxon>Gammaproteobacteria</taxon>
        <taxon>Lysobacterales</taxon>
        <taxon>Rhodanobacteraceae</taxon>
        <taxon>Metallibacterium</taxon>
    </lineage>
</organism>
<dbReference type="EMBL" id="MWQO01000015">
    <property type="protein sequence ID" value="THD11232.1"/>
    <property type="molecule type" value="Genomic_DNA"/>
</dbReference>
<evidence type="ECO:0000313" key="4">
    <source>
        <dbReference type="Proteomes" id="UP000307749"/>
    </source>
</evidence>
<comment type="caution">
    <text evidence="3">The sequence shown here is derived from an EMBL/GenBank/DDBJ whole genome shotgun (WGS) entry which is preliminary data.</text>
</comment>
<evidence type="ECO:0000313" key="3">
    <source>
        <dbReference type="EMBL" id="THD11232.1"/>
    </source>
</evidence>
<accession>A0A4S3KQD0</accession>
<dbReference type="SMART" id="SM00849">
    <property type="entry name" value="Lactamase_B"/>
    <property type="match status" value="1"/>
</dbReference>
<dbReference type="Proteomes" id="UP000307749">
    <property type="component" value="Unassembled WGS sequence"/>
</dbReference>
<dbReference type="PANTHER" id="PTHR43084">
    <property type="entry name" value="PERSULFIDE DIOXYGENASE ETHE1"/>
    <property type="match status" value="1"/>
</dbReference>
<dbReference type="SUPFAM" id="SSF56281">
    <property type="entry name" value="Metallo-hydrolase/oxidoreductase"/>
    <property type="match status" value="1"/>
</dbReference>
<dbReference type="GO" id="GO:0050313">
    <property type="term" value="F:sulfur dioxygenase activity"/>
    <property type="evidence" value="ECO:0007669"/>
    <property type="project" value="InterPro"/>
</dbReference>
<keyword evidence="1" id="KW-0479">Metal-binding</keyword>
<keyword evidence="3" id="KW-0378">Hydrolase</keyword>
<dbReference type="GO" id="GO:0070813">
    <property type="term" value="P:hydrogen sulfide metabolic process"/>
    <property type="evidence" value="ECO:0007669"/>
    <property type="project" value="TreeGrafter"/>
</dbReference>
<dbReference type="GO" id="GO:0006749">
    <property type="term" value="P:glutathione metabolic process"/>
    <property type="evidence" value="ECO:0007669"/>
    <property type="project" value="InterPro"/>
</dbReference>
<dbReference type="AlphaFoldDB" id="A0A4S3KQD0"/>
<dbReference type="CDD" id="cd07724">
    <property type="entry name" value="POD-like_MBL-fold"/>
    <property type="match status" value="1"/>
</dbReference>
<dbReference type="PANTHER" id="PTHR43084:SF1">
    <property type="entry name" value="PERSULFIDE DIOXYGENASE ETHE1, MITOCHONDRIAL"/>
    <property type="match status" value="1"/>
</dbReference>
<dbReference type="Pfam" id="PF00753">
    <property type="entry name" value="Lactamase_B"/>
    <property type="match status" value="1"/>
</dbReference>
<dbReference type="STRING" id="993689.GCA_002077135_02357"/>